<sequence>MADEKLLSEAEQLELMTSVIPSCSSLQVFSW</sequence>
<proteinExistence type="predicted"/>
<organism evidence="1">
    <name type="scientific">Nothobranchius rachovii</name>
    <name type="common">bluefin notho</name>
    <dbReference type="NCBI Taxonomy" id="451742"/>
    <lineage>
        <taxon>Eukaryota</taxon>
        <taxon>Metazoa</taxon>
        <taxon>Chordata</taxon>
        <taxon>Craniata</taxon>
        <taxon>Vertebrata</taxon>
        <taxon>Euteleostomi</taxon>
        <taxon>Actinopterygii</taxon>
        <taxon>Neopterygii</taxon>
        <taxon>Teleostei</taxon>
        <taxon>Neoteleostei</taxon>
        <taxon>Acanthomorphata</taxon>
        <taxon>Ovalentaria</taxon>
        <taxon>Atherinomorphae</taxon>
        <taxon>Cyprinodontiformes</taxon>
        <taxon>Nothobranchiidae</taxon>
        <taxon>Nothobranchius</taxon>
    </lineage>
</organism>
<accession>A0A1A8RGN1</accession>
<reference evidence="1" key="2">
    <citation type="submission" date="2016-06" db="EMBL/GenBank/DDBJ databases">
        <title>The genome of a short-lived fish provides insights into sex chromosome evolution and the genetic control of aging.</title>
        <authorList>
            <person name="Reichwald K."/>
            <person name="Felder M."/>
            <person name="Petzold A."/>
            <person name="Koch P."/>
            <person name="Groth M."/>
            <person name="Platzer M."/>
        </authorList>
    </citation>
    <scope>NUCLEOTIDE SEQUENCE</scope>
    <source>
        <tissue evidence="1">Brain</tissue>
    </source>
</reference>
<name>A0A1A8RGN1_9TELE</name>
<reference evidence="1" key="1">
    <citation type="submission" date="2016-05" db="EMBL/GenBank/DDBJ databases">
        <authorList>
            <person name="Lavstsen T."/>
            <person name="Jespersen J.S."/>
        </authorList>
    </citation>
    <scope>NUCLEOTIDE SEQUENCE</scope>
    <source>
        <tissue evidence="1">Brain</tissue>
    </source>
</reference>
<evidence type="ECO:0000313" key="1">
    <source>
        <dbReference type="EMBL" id="SBS05245.1"/>
    </source>
</evidence>
<gene>
    <name evidence="1" type="primary">BMB</name>
</gene>
<protein>
    <submittedName>
        <fullName evidence="1">Brambleberry</fullName>
    </submittedName>
</protein>
<dbReference type="EMBL" id="HAEH01016877">
    <property type="protein sequence ID" value="SBS05245.1"/>
    <property type="molecule type" value="Transcribed_RNA"/>
</dbReference>
<feature type="non-terminal residue" evidence="1">
    <location>
        <position position="31"/>
    </location>
</feature>
<dbReference type="AlphaFoldDB" id="A0A1A8RGN1"/>